<keyword evidence="3" id="KW-1185">Reference proteome</keyword>
<dbReference type="Gene3D" id="3.40.630.30">
    <property type="match status" value="1"/>
</dbReference>
<evidence type="ECO:0000313" key="2">
    <source>
        <dbReference type="EMBL" id="SFC06617.1"/>
    </source>
</evidence>
<feature type="domain" description="N-acetyltransferase" evidence="1">
    <location>
        <begin position="1"/>
        <end position="114"/>
    </location>
</feature>
<dbReference type="Pfam" id="PF13673">
    <property type="entry name" value="Acetyltransf_10"/>
    <property type="match status" value="1"/>
</dbReference>
<dbReference type="EMBL" id="FOLO01000004">
    <property type="protein sequence ID" value="SFC06617.1"/>
    <property type="molecule type" value="Genomic_DNA"/>
</dbReference>
<dbReference type="AlphaFoldDB" id="A0A1I1G4E9"/>
<dbReference type="PANTHER" id="PTHR43451">
    <property type="entry name" value="ACETYLTRANSFERASE (GNAT) FAMILY PROTEIN"/>
    <property type="match status" value="1"/>
</dbReference>
<reference evidence="2 3" key="1">
    <citation type="submission" date="2016-10" db="EMBL/GenBank/DDBJ databases">
        <authorList>
            <person name="de Groot N.N."/>
        </authorList>
    </citation>
    <scope>NUCLEOTIDE SEQUENCE [LARGE SCALE GENOMIC DNA]</scope>
    <source>
        <strain evidence="2 3">DSM 6059</strain>
    </source>
</reference>
<dbReference type="CDD" id="cd04301">
    <property type="entry name" value="NAT_SF"/>
    <property type="match status" value="1"/>
</dbReference>
<sequence>MQSMSVESIQRYIDTNYQYLVCEDQSKIMAVIAIRDNSHLFHLFVSDTYQGKGLAKRLWLLAANNSITQGNTGYFTVNSALNAQKIYLKLGFTPVSEVRIRKGIKDIPMEIYLEPD</sequence>
<dbReference type="PANTHER" id="PTHR43451:SF1">
    <property type="entry name" value="ACETYLTRANSFERASE"/>
    <property type="match status" value="1"/>
</dbReference>
<dbReference type="Proteomes" id="UP000198862">
    <property type="component" value="Unassembled WGS sequence"/>
</dbReference>
<proteinExistence type="predicted"/>
<dbReference type="STRING" id="1123010.SAMN02745724_00816"/>
<dbReference type="PROSITE" id="PS51186">
    <property type="entry name" value="GNAT"/>
    <property type="match status" value="1"/>
</dbReference>
<accession>A0A1I1G4E9</accession>
<gene>
    <name evidence="2" type="ORF">SAMN02745724_00816</name>
</gene>
<dbReference type="SUPFAM" id="SSF55729">
    <property type="entry name" value="Acyl-CoA N-acyltransferases (Nat)"/>
    <property type="match status" value="1"/>
</dbReference>
<name>A0A1I1G4E9_9GAMM</name>
<keyword evidence="2" id="KW-0808">Transferase</keyword>
<organism evidence="2 3">
    <name type="scientific">Pseudoalteromonas denitrificans DSM 6059</name>
    <dbReference type="NCBI Taxonomy" id="1123010"/>
    <lineage>
        <taxon>Bacteria</taxon>
        <taxon>Pseudomonadati</taxon>
        <taxon>Pseudomonadota</taxon>
        <taxon>Gammaproteobacteria</taxon>
        <taxon>Alteromonadales</taxon>
        <taxon>Pseudoalteromonadaceae</taxon>
        <taxon>Pseudoalteromonas</taxon>
    </lineage>
</organism>
<evidence type="ECO:0000259" key="1">
    <source>
        <dbReference type="PROSITE" id="PS51186"/>
    </source>
</evidence>
<dbReference type="InterPro" id="IPR016181">
    <property type="entry name" value="Acyl_CoA_acyltransferase"/>
</dbReference>
<dbReference type="InterPro" id="IPR052564">
    <property type="entry name" value="N-acetyltrans/Recomb-assoc"/>
</dbReference>
<dbReference type="GO" id="GO:0016747">
    <property type="term" value="F:acyltransferase activity, transferring groups other than amino-acyl groups"/>
    <property type="evidence" value="ECO:0007669"/>
    <property type="project" value="InterPro"/>
</dbReference>
<dbReference type="InterPro" id="IPR000182">
    <property type="entry name" value="GNAT_dom"/>
</dbReference>
<protein>
    <submittedName>
        <fullName evidence="2">Acetyltransferase (GNAT) domain-containing protein</fullName>
    </submittedName>
</protein>
<evidence type="ECO:0000313" key="3">
    <source>
        <dbReference type="Proteomes" id="UP000198862"/>
    </source>
</evidence>